<dbReference type="Proteomes" id="UP000661435">
    <property type="component" value="Unassembled WGS sequence"/>
</dbReference>
<organism evidence="1 2">
    <name type="scientific">Lawsonibacter hominis</name>
    <dbReference type="NCBI Taxonomy" id="2763053"/>
    <lineage>
        <taxon>Bacteria</taxon>
        <taxon>Bacillati</taxon>
        <taxon>Bacillota</taxon>
        <taxon>Clostridia</taxon>
        <taxon>Eubacteriales</taxon>
        <taxon>Oscillospiraceae</taxon>
        <taxon>Lawsonibacter</taxon>
    </lineage>
</organism>
<proteinExistence type="predicted"/>
<keyword evidence="2" id="KW-1185">Reference proteome</keyword>
<evidence type="ECO:0000313" key="2">
    <source>
        <dbReference type="Proteomes" id="UP000661435"/>
    </source>
</evidence>
<dbReference type="AlphaFoldDB" id="A0A8J6JFS7"/>
<evidence type="ECO:0000313" key="1">
    <source>
        <dbReference type="EMBL" id="MBC5733859.1"/>
    </source>
</evidence>
<sequence length="70" mass="7951">MDLKNNKITVGELLDSPAARAVFQRRFPMVMKHPLLGAARTVTLEQVISFAQAYVPQRTIQETLNELRRA</sequence>
<dbReference type="RefSeq" id="WP_186907745.1">
    <property type="nucleotide sequence ID" value="NZ_JACOPP010000010.1"/>
</dbReference>
<accession>A0A8J6JFS7</accession>
<comment type="caution">
    <text evidence="1">The sequence shown here is derived from an EMBL/GenBank/DDBJ whole genome shotgun (WGS) entry which is preliminary data.</text>
</comment>
<reference evidence="1" key="1">
    <citation type="submission" date="2020-08" db="EMBL/GenBank/DDBJ databases">
        <title>Genome public.</title>
        <authorList>
            <person name="Liu C."/>
            <person name="Sun Q."/>
        </authorList>
    </citation>
    <scope>NUCLEOTIDE SEQUENCE</scope>
    <source>
        <strain evidence="1">NSJ-51</strain>
    </source>
</reference>
<dbReference type="EMBL" id="JACOPP010000010">
    <property type="protein sequence ID" value="MBC5733859.1"/>
    <property type="molecule type" value="Genomic_DNA"/>
</dbReference>
<name>A0A8J6JFS7_9FIRM</name>
<gene>
    <name evidence="1" type="ORF">H8S57_08990</name>
</gene>
<protein>
    <submittedName>
        <fullName evidence="1">Uncharacterized protein</fullName>
    </submittedName>
</protein>